<gene>
    <name evidence="1" type="ORF">FPRO_14758</name>
</gene>
<organism evidence="1 2">
    <name type="scientific">Fusarium proliferatum (strain ET1)</name>
    <name type="common">Orchid endophyte fungus</name>
    <dbReference type="NCBI Taxonomy" id="1227346"/>
    <lineage>
        <taxon>Eukaryota</taxon>
        <taxon>Fungi</taxon>
        <taxon>Dikarya</taxon>
        <taxon>Ascomycota</taxon>
        <taxon>Pezizomycotina</taxon>
        <taxon>Sordariomycetes</taxon>
        <taxon>Hypocreomycetidae</taxon>
        <taxon>Hypocreales</taxon>
        <taxon>Nectriaceae</taxon>
        <taxon>Fusarium</taxon>
        <taxon>Fusarium fujikuroi species complex</taxon>
    </lineage>
</organism>
<proteinExistence type="predicted"/>
<accession>A0A1L7WAW2</accession>
<comment type="caution">
    <text evidence="1">The sequence shown here is derived from an EMBL/GenBank/DDBJ whole genome shotgun (WGS) entry which is preliminary data.</text>
</comment>
<dbReference type="VEuPathDB" id="FungiDB:FPRO_14758"/>
<evidence type="ECO:0000313" key="1">
    <source>
        <dbReference type="EMBL" id="CZR49765.1"/>
    </source>
</evidence>
<dbReference type="RefSeq" id="XP_031090262.1">
    <property type="nucleotide sequence ID" value="XM_031225065.1"/>
</dbReference>
<keyword evidence="2" id="KW-1185">Reference proteome</keyword>
<name>A0A1L7WAW2_FUSPR</name>
<evidence type="ECO:0000313" key="2">
    <source>
        <dbReference type="Proteomes" id="UP000183971"/>
    </source>
</evidence>
<reference evidence="2" key="1">
    <citation type="journal article" date="2016" name="Genome Biol. Evol.">
        <title>Comparative 'omics' of the Fusarium fujikuroi species complex highlights differences in genetic potential and metabolite synthesis.</title>
        <authorList>
            <person name="Niehaus E.-M."/>
            <person name="Muensterkoetter M."/>
            <person name="Proctor R.H."/>
            <person name="Brown D.W."/>
            <person name="Sharon A."/>
            <person name="Idan Y."/>
            <person name="Oren-Young L."/>
            <person name="Sieber C.M."/>
            <person name="Novak O."/>
            <person name="Pencik A."/>
            <person name="Tarkowska D."/>
            <person name="Hromadova K."/>
            <person name="Freeman S."/>
            <person name="Maymon M."/>
            <person name="Elazar M."/>
            <person name="Youssef S.A."/>
            <person name="El-Shabrawy E.S.M."/>
            <person name="Shalaby A.B.A."/>
            <person name="Houterman P."/>
            <person name="Brock N.L."/>
            <person name="Burkhardt I."/>
            <person name="Tsavkelova E.A."/>
            <person name="Dickschat J.S."/>
            <person name="Galuszka P."/>
            <person name="Gueldener U."/>
            <person name="Tudzynski B."/>
        </authorList>
    </citation>
    <scope>NUCLEOTIDE SEQUENCE [LARGE SCALE GENOMIC DNA]</scope>
    <source>
        <strain evidence="2">ET1</strain>
    </source>
</reference>
<dbReference type="GeneID" id="42059616"/>
<dbReference type="Proteomes" id="UP000183971">
    <property type="component" value="Unassembled WGS sequence"/>
</dbReference>
<protein>
    <submittedName>
        <fullName evidence="1">Uncharacterized protein</fullName>
    </submittedName>
</protein>
<dbReference type="EMBL" id="FJOF01000018">
    <property type="protein sequence ID" value="CZR49765.1"/>
    <property type="molecule type" value="Genomic_DNA"/>
</dbReference>
<dbReference type="AlphaFoldDB" id="A0A1L7WAW2"/>
<sequence length="443" mass="52145">MPYQEYSNDKWNNMRPVIENLLYIQKKTYKEAAVNLNESGFRVKPEWIQRRVTEDWRGGKNFTKKRTIRHLKSDAYEMPALDASSETRMRRAARRHNIDIPACHLHSLKLANDRHITPSSLYDYKGNVFNAVRKYVDGAFDNHIWTIGTFSERTTHDFLRWACDDPPSVFKVLGYLVCATLCSRQEMHLEAQLLLRYGLVELTTCLDGHSPEALLVFIMLLNFFQDRMPTERDKFLRYCIDRKQPSERAQPLMDILRHIDAAERKSAEPQKHKSTKPKEREEADAEFCANLLHDVATMFINKLKQKLKYDELGYAVIQHMHQTGELEDFKRLTWPDPYLAQENDEAFFSSRANIEHYIVLAVERFGHRELLQIEDVLKRQKILAENSEIREMIDKHLTSLRRPIQRIGYRDNFNNMKKFKEHWSQTTAGWETSLVVKGPPITS</sequence>